<sequence>MMDFEYEKMSLGKILSRRSSLGCSSRNSYYRSGEGVPFKWEMQPGVAKERPKDDLPPLSPPPALLSLGLPKPCVPDSKSSSPSRLRFWKKRVKHGKSKKSSQDCFHEEDVIGLDMFARFDCSSDSESVASSRGSSFSSWSSMSFVKSPTTTTMKEVDGKPLTFGCFPIHVSRVFVSAARRD</sequence>
<accession>A0AAQ3NI00</accession>
<evidence type="ECO:0000256" key="1">
    <source>
        <dbReference type="SAM" id="MobiDB-lite"/>
    </source>
</evidence>
<feature type="region of interest" description="Disordered" evidence="1">
    <location>
        <begin position="42"/>
        <end position="82"/>
    </location>
</feature>
<dbReference type="EMBL" id="CP144696">
    <property type="protein sequence ID" value="WVZ10100.1"/>
    <property type="molecule type" value="Genomic_DNA"/>
</dbReference>
<proteinExistence type="predicted"/>
<dbReference type="PANTHER" id="PTHR33257:SF6">
    <property type="entry name" value="OXYSTEROL-BINDING 4B-LIKE PROTEIN"/>
    <property type="match status" value="1"/>
</dbReference>
<evidence type="ECO:0000313" key="3">
    <source>
        <dbReference type="Proteomes" id="UP001374535"/>
    </source>
</evidence>
<reference evidence="2 3" key="1">
    <citation type="journal article" date="2023" name="Life. Sci Alliance">
        <title>Evolutionary insights into 3D genome organization and epigenetic landscape of Vigna mungo.</title>
        <authorList>
            <person name="Junaid A."/>
            <person name="Singh B."/>
            <person name="Bhatia S."/>
        </authorList>
    </citation>
    <scope>NUCLEOTIDE SEQUENCE [LARGE SCALE GENOMIC DNA]</scope>
    <source>
        <strain evidence="2">Urdbean</strain>
    </source>
</reference>
<protein>
    <submittedName>
        <fullName evidence="2">Uncharacterized protein</fullName>
    </submittedName>
</protein>
<dbReference type="PANTHER" id="PTHR33257">
    <property type="entry name" value="OS05G0165500 PROTEIN"/>
    <property type="match status" value="1"/>
</dbReference>
<dbReference type="Proteomes" id="UP001374535">
    <property type="component" value="Chromosome 5"/>
</dbReference>
<organism evidence="2 3">
    <name type="scientific">Vigna mungo</name>
    <name type="common">Black gram</name>
    <name type="synonym">Phaseolus mungo</name>
    <dbReference type="NCBI Taxonomy" id="3915"/>
    <lineage>
        <taxon>Eukaryota</taxon>
        <taxon>Viridiplantae</taxon>
        <taxon>Streptophyta</taxon>
        <taxon>Embryophyta</taxon>
        <taxon>Tracheophyta</taxon>
        <taxon>Spermatophyta</taxon>
        <taxon>Magnoliopsida</taxon>
        <taxon>eudicotyledons</taxon>
        <taxon>Gunneridae</taxon>
        <taxon>Pentapetalae</taxon>
        <taxon>rosids</taxon>
        <taxon>fabids</taxon>
        <taxon>Fabales</taxon>
        <taxon>Fabaceae</taxon>
        <taxon>Papilionoideae</taxon>
        <taxon>50 kb inversion clade</taxon>
        <taxon>NPAAA clade</taxon>
        <taxon>indigoferoid/millettioid clade</taxon>
        <taxon>Phaseoleae</taxon>
        <taxon>Vigna</taxon>
    </lineage>
</organism>
<keyword evidence="3" id="KW-1185">Reference proteome</keyword>
<evidence type="ECO:0000313" key="2">
    <source>
        <dbReference type="EMBL" id="WVZ10100.1"/>
    </source>
</evidence>
<name>A0AAQ3NI00_VIGMU</name>
<dbReference type="AlphaFoldDB" id="A0AAQ3NI00"/>
<gene>
    <name evidence="2" type="ORF">V8G54_014630</name>
</gene>